<protein>
    <recommendedName>
        <fullName evidence="1">Methyltransferase FkbM domain-containing protein</fullName>
    </recommendedName>
</protein>
<evidence type="ECO:0000313" key="3">
    <source>
        <dbReference type="Proteomes" id="UP000323105"/>
    </source>
</evidence>
<dbReference type="Proteomes" id="UP000323105">
    <property type="component" value="Unassembled WGS sequence"/>
</dbReference>
<proteinExistence type="predicted"/>
<evidence type="ECO:0000259" key="1">
    <source>
        <dbReference type="Pfam" id="PF05050"/>
    </source>
</evidence>
<organism evidence="2 3">
    <name type="scientific">Comamonas testosteroni</name>
    <name type="common">Pseudomonas testosteroni</name>
    <dbReference type="NCBI Taxonomy" id="285"/>
    <lineage>
        <taxon>Bacteria</taxon>
        <taxon>Pseudomonadati</taxon>
        <taxon>Pseudomonadota</taxon>
        <taxon>Betaproteobacteria</taxon>
        <taxon>Burkholderiales</taxon>
        <taxon>Comamonadaceae</taxon>
        <taxon>Comamonas</taxon>
    </lineage>
</organism>
<accession>A0A5A7ML59</accession>
<dbReference type="InterPro" id="IPR052514">
    <property type="entry name" value="SAM-dependent_MTase"/>
</dbReference>
<feature type="domain" description="Methyltransferase FkbM" evidence="1">
    <location>
        <begin position="42"/>
        <end position="196"/>
    </location>
</feature>
<comment type="caution">
    <text evidence="2">The sequence shown here is derived from an EMBL/GenBank/DDBJ whole genome shotgun (WGS) entry which is preliminary data.</text>
</comment>
<dbReference type="PANTHER" id="PTHR34203">
    <property type="entry name" value="METHYLTRANSFERASE, FKBM FAMILY PROTEIN"/>
    <property type="match status" value="1"/>
</dbReference>
<evidence type="ECO:0000313" key="2">
    <source>
        <dbReference type="EMBL" id="GEQ77661.1"/>
    </source>
</evidence>
<dbReference type="PANTHER" id="PTHR34203:SF15">
    <property type="entry name" value="SLL1173 PROTEIN"/>
    <property type="match status" value="1"/>
</dbReference>
<dbReference type="Gene3D" id="3.40.50.150">
    <property type="entry name" value="Vaccinia Virus protein VP39"/>
    <property type="match status" value="1"/>
</dbReference>
<dbReference type="SUPFAM" id="SSF53335">
    <property type="entry name" value="S-adenosyl-L-methionine-dependent methyltransferases"/>
    <property type="match status" value="1"/>
</dbReference>
<sequence>MNCFLWSEKSLLRNQLTAKYEPVQPFLFLSFLKFSGAQVVLDVGANVGIYSLTATLAPSVESIYAFEPDDAAYKELELNVLLNGADSLVKPVCAAVSDSEETLRFGSQAPMAGVNGVVETSIHDLALFVNVKEVNAVRLDSFLELKDKVLGIKIDVEGHELNVIAGAAEVLKNCSSFVQVEHYMGNKLDDALAELGYFRFFAVGYDHYFTNIRNFANSDFVKRAAEHAMTWLVESQSDRWPHGYGINNSLTAVAKVNDGVIEAEVLVEKKFFAEEVEYAFYLMKNGKRVETRWYQDEPSTTFPMVNDAESIEVKCFVRQKNLPEKKVVTGVFIKRPSIGFRAESAVENSYDFSSKYVRFQGEEAVNWLTYPEVDLAHIYQSELKYRRSEVLYFGGDPGALEVAANLVKNGRMGVICMPAQWVSLTKSATHSDSSSLNLRWHPFRTTSTLKNAVACLERQLLNIRCVILRYQFLADIAEDIYSLRALFVRMPAGAIVYADALVNLEFRQSLLTLTSENGLKLEWLNPRSSCVPVEWLTVKQADELKINEADVLDDRGNPWIDEVQVGDERSEAWSHVLRLIPQDGKIVMHLISPCGPGREALLPLDEEETVPRREFSLMRIGSFSEK</sequence>
<dbReference type="EMBL" id="BKBW01000016">
    <property type="protein sequence ID" value="GEQ77661.1"/>
    <property type="molecule type" value="Genomic_DNA"/>
</dbReference>
<name>A0A5A7ML59_COMTE</name>
<dbReference type="InterPro" id="IPR029063">
    <property type="entry name" value="SAM-dependent_MTases_sf"/>
</dbReference>
<dbReference type="InterPro" id="IPR006342">
    <property type="entry name" value="FkbM_mtfrase"/>
</dbReference>
<dbReference type="AlphaFoldDB" id="A0A5A7ML59"/>
<reference evidence="2 3" key="1">
    <citation type="journal article" date="2019" name="Microbiol. Resour. Announc.">
        <title>Draft Genome Sequence of Comamonas testosteroni TA441, a Bacterium That Has a Cryptic Phenol Degradation Gene Cluster.</title>
        <authorList>
            <person name="Arai H."/>
            <person name="Ishii M."/>
        </authorList>
    </citation>
    <scope>NUCLEOTIDE SEQUENCE [LARGE SCALE GENOMIC DNA]</scope>
    <source>
        <strain evidence="2 3">TA441</strain>
    </source>
</reference>
<gene>
    <name evidence="2" type="ORF">CTTA_4666</name>
</gene>
<dbReference type="NCBIfam" id="TIGR01444">
    <property type="entry name" value="fkbM_fam"/>
    <property type="match status" value="1"/>
</dbReference>
<dbReference type="Pfam" id="PF05050">
    <property type="entry name" value="Methyltransf_21"/>
    <property type="match status" value="1"/>
</dbReference>